<feature type="domain" description="Schlafen AlbA-2" evidence="1">
    <location>
        <begin position="20"/>
        <end position="142"/>
    </location>
</feature>
<dbReference type="PANTHER" id="PTHR30595:SF6">
    <property type="entry name" value="SCHLAFEN ALBA-2 DOMAIN-CONTAINING PROTEIN"/>
    <property type="match status" value="1"/>
</dbReference>
<dbReference type="Pfam" id="PF04326">
    <property type="entry name" value="SLFN_AlbA_2"/>
    <property type="match status" value="1"/>
</dbReference>
<dbReference type="EMBL" id="QREV01000009">
    <property type="protein sequence ID" value="RDU50104.1"/>
    <property type="molecule type" value="Genomic_DNA"/>
</dbReference>
<dbReference type="Gene3D" id="3.30.565.60">
    <property type="match status" value="1"/>
</dbReference>
<dbReference type="InterPro" id="IPR038461">
    <property type="entry name" value="Schlafen_AlbA_2_dom_sf"/>
</dbReference>
<dbReference type="InterPro" id="IPR038475">
    <property type="entry name" value="RecG_C_sf"/>
</dbReference>
<comment type="caution">
    <text evidence="2">The sequence shown here is derived from an EMBL/GenBank/DDBJ whole genome shotgun (WGS) entry which is preliminary data.</text>
</comment>
<dbReference type="AlphaFoldDB" id="A0A3D8HGJ2"/>
<evidence type="ECO:0000259" key="1">
    <source>
        <dbReference type="Pfam" id="PF04326"/>
    </source>
</evidence>
<gene>
    <name evidence="2" type="ORF">DWU89_05950</name>
</gene>
<proteinExistence type="predicted"/>
<evidence type="ECO:0000313" key="2">
    <source>
        <dbReference type="EMBL" id="RDU50104.1"/>
    </source>
</evidence>
<evidence type="ECO:0000313" key="3">
    <source>
        <dbReference type="Proteomes" id="UP000256321"/>
    </source>
</evidence>
<name>A0A3D8HGJ2_9BACT</name>
<dbReference type="Gene3D" id="3.30.950.30">
    <property type="entry name" value="Schlafen, AAA domain"/>
    <property type="match status" value="1"/>
</dbReference>
<protein>
    <submittedName>
        <fullName evidence="2">AAA family ATPase</fullName>
    </submittedName>
</protein>
<dbReference type="PANTHER" id="PTHR30595">
    <property type="entry name" value="GLPR-RELATED TRANSCRIPTIONAL REPRESSOR"/>
    <property type="match status" value="1"/>
</dbReference>
<accession>A0A3D8HGJ2</accession>
<reference evidence="2 3" key="1">
    <citation type="submission" date="2018-07" db="EMBL/GenBank/DDBJ databases">
        <title>Parabacteroides acidifaciens nov. sp., isolated from human feces.</title>
        <authorList>
            <person name="Wang Y.J."/>
        </authorList>
    </citation>
    <scope>NUCLEOTIDE SEQUENCE [LARGE SCALE GENOMIC DNA]</scope>
    <source>
        <strain evidence="2 3">426-9</strain>
    </source>
</reference>
<dbReference type="InterPro" id="IPR007421">
    <property type="entry name" value="Schlafen_AlbA_2_dom"/>
</dbReference>
<dbReference type="Proteomes" id="UP000256321">
    <property type="component" value="Unassembled WGS sequence"/>
</dbReference>
<sequence>MENGMENIKELFNHLRFQCENEVIEFKKAERNFDISELGKYFSALSNEANLRGLDFGWLVFGVEDKTRMVIGSSFKVGHIHLERLKETIAQNLTERISFRDIYEYYEEGKRILIFKIPAAPRGLPIAWNGQCYGRRGESLVPLDPSKYDEMRNQTLHTDWSAVIVPDATLNDLDEEALAKARVMFKKVNPRLANEVDDWDTWTFLQKAEVAYEGQLTRAALLLLGKEDCRRFMRPAVLQITWVLRDSRDMEIDYEHFTIPYLMTVDKVLAKIRNLTFRELPGGTLFPDTMKQYDDYTIREALHNCIAHTDYKMEQRITLVEVENTCLYFSNGGGFIPGNVENAIRQNGPQKYYRNRCLCSGMVNFNMIDTIGRGIKKMFMEQRKRYFPMPDYMIDEVNREVTVKIYGQMLDSKYVDILKEDLDLSLAECMWLDAIQKHRPITDDAIKSLKAKKLIEGRKPCFFISAKTAKAMNQLPEYVRLSGIDKDVCWELVKKILLKSGDKGVSRADIFKTLTNALSEMKDDNQKLKWVSNYLAALRKEHKIEYKDRRWFLVVN</sequence>
<organism evidence="2 3">
    <name type="scientific">Parabacteroides acidifaciens</name>
    <dbReference type="NCBI Taxonomy" id="2290935"/>
    <lineage>
        <taxon>Bacteria</taxon>
        <taxon>Pseudomonadati</taxon>
        <taxon>Bacteroidota</taxon>
        <taxon>Bacteroidia</taxon>
        <taxon>Bacteroidales</taxon>
        <taxon>Tannerellaceae</taxon>
        <taxon>Parabacteroides</taxon>
    </lineage>
</organism>